<keyword evidence="4" id="KW-0175">Coiled coil</keyword>
<dbReference type="InterPro" id="IPR001680">
    <property type="entry name" value="WD40_rpt"/>
</dbReference>
<dbReference type="SMART" id="SM00320">
    <property type="entry name" value="WD40"/>
    <property type="match status" value="7"/>
</dbReference>
<evidence type="ECO:0000256" key="1">
    <source>
        <dbReference type="ARBA" id="ARBA00022574"/>
    </source>
</evidence>
<evidence type="ECO:0000256" key="2">
    <source>
        <dbReference type="ARBA" id="ARBA00022737"/>
    </source>
</evidence>
<dbReference type="InterPro" id="IPR015943">
    <property type="entry name" value="WD40/YVTN_repeat-like_dom_sf"/>
</dbReference>
<evidence type="ECO:0008006" key="7">
    <source>
        <dbReference type="Google" id="ProtNLM"/>
    </source>
</evidence>
<dbReference type="InterPro" id="IPR036322">
    <property type="entry name" value="WD40_repeat_dom_sf"/>
</dbReference>
<evidence type="ECO:0000256" key="4">
    <source>
        <dbReference type="SAM" id="Coils"/>
    </source>
</evidence>
<dbReference type="EMBL" id="JAVFWL010000005">
    <property type="protein sequence ID" value="KAK6753650.1"/>
    <property type="molecule type" value="Genomic_DNA"/>
</dbReference>
<dbReference type="PROSITE" id="PS00678">
    <property type="entry name" value="WD_REPEATS_1"/>
    <property type="match status" value="2"/>
</dbReference>
<dbReference type="PANTHER" id="PTHR19878">
    <property type="entry name" value="AUTOPHAGY PROTEIN 16-LIKE"/>
    <property type="match status" value="1"/>
</dbReference>
<feature type="repeat" description="WD" evidence="3">
    <location>
        <begin position="377"/>
        <end position="417"/>
    </location>
</feature>
<feature type="repeat" description="WD" evidence="3">
    <location>
        <begin position="335"/>
        <end position="376"/>
    </location>
</feature>
<accession>A0ABR1DT80</accession>
<dbReference type="InterPro" id="IPR019775">
    <property type="entry name" value="WD40_repeat_CS"/>
</dbReference>
<name>A0ABR1DT80_NECAM</name>
<dbReference type="InterPro" id="IPR020472">
    <property type="entry name" value="WD40_PAC1"/>
</dbReference>
<protein>
    <recommendedName>
        <fullName evidence="7">WD domain, G-beta repeat protein</fullName>
    </recommendedName>
</protein>
<gene>
    <name evidence="5" type="primary">Necator_chrV.g17726</name>
    <name evidence="5" type="ORF">RB195_012936</name>
</gene>
<dbReference type="Proteomes" id="UP001303046">
    <property type="component" value="Unassembled WGS sequence"/>
</dbReference>
<dbReference type="InterPro" id="IPR045160">
    <property type="entry name" value="ATG16"/>
</dbReference>
<keyword evidence="2" id="KW-0677">Repeat</keyword>
<proteinExistence type="predicted"/>
<feature type="repeat" description="WD" evidence="3">
    <location>
        <begin position="549"/>
        <end position="581"/>
    </location>
</feature>
<evidence type="ECO:0000313" key="6">
    <source>
        <dbReference type="Proteomes" id="UP001303046"/>
    </source>
</evidence>
<dbReference type="Pfam" id="PF00400">
    <property type="entry name" value="WD40"/>
    <property type="match status" value="5"/>
</dbReference>
<dbReference type="PANTHER" id="PTHR19878:SF8">
    <property type="entry name" value="AUTOPHAGY-RELATED 16, ISOFORM F"/>
    <property type="match status" value="1"/>
</dbReference>
<dbReference type="PRINTS" id="PR00320">
    <property type="entry name" value="GPROTEINBRPT"/>
</dbReference>
<dbReference type="Gene3D" id="2.130.10.10">
    <property type="entry name" value="YVTN repeat-like/Quinoprotein amine dehydrogenase"/>
    <property type="match status" value="2"/>
</dbReference>
<evidence type="ECO:0000313" key="5">
    <source>
        <dbReference type="EMBL" id="KAK6753650.1"/>
    </source>
</evidence>
<keyword evidence="6" id="KW-1185">Reference proteome</keyword>
<sequence>MEHRPSTSGASFREEILSRLEARNSAIRPWASIFKNYSLMSDDLTRLRRRFGHRERVDGVDFSGVETSALELKQLREELAEVYKQKSRNDQSLIEANRRLDEHDAILNAVTKDYYLGWSSISLVTQKNVYYIEILLLSDSDCRVRNLWAEDQRQHGRDSLALENKKLYARISELECSLKKSTDDRQSLFDEWIALSALLETKTNELMQLQQERLVLINKIRDLNEQHANLFNTEVDQQQERRQRKIREEIAKACEDTSKDEKVAAALQLSHLTTSDIALGDAVPHEVLFKAEVNDGEVYDVLWLSIDMYASGGSDKRVRLWKVDQRMRPSKMSTLVGCNNAVTRLDFDPESRLLLGASNDHGVRLWNVDNQRLMCSFMGHADKVSSARFLSSLQVVSGSNDRLIKLWDVRSQRCLRSVFPGSTILDLVGIDRASASFISGHFDRKLRFWDSRSQEPIHVIEMAGKVTSLDVSSDGMYVLCSTRDDTLSLMDVRKYQTVHIYSAEQYRTSSDLSRCVLSPGMEYCAAGASDGSVFVWNIQSTKLEKVLHKGGHEHSVLSVSWNPSGVGLLSCDRQKMVCLWK</sequence>
<feature type="coiled-coil region" evidence="4">
    <location>
        <begin position="199"/>
        <end position="226"/>
    </location>
</feature>
<reference evidence="5 6" key="1">
    <citation type="submission" date="2023-08" db="EMBL/GenBank/DDBJ databases">
        <title>A Necator americanus chromosomal reference genome.</title>
        <authorList>
            <person name="Ilik V."/>
            <person name="Petrzelkova K.J."/>
            <person name="Pardy F."/>
            <person name="Fuh T."/>
            <person name="Niatou-Singa F.S."/>
            <person name="Gouil Q."/>
            <person name="Baker L."/>
            <person name="Ritchie M.E."/>
            <person name="Jex A.R."/>
            <person name="Gazzola D."/>
            <person name="Li H."/>
            <person name="Toshio Fujiwara R."/>
            <person name="Zhan B."/>
            <person name="Aroian R.V."/>
            <person name="Pafco B."/>
            <person name="Schwarz E.M."/>
        </authorList>
    </citation>
    <scope>NUCLEOTIDE SEQUENCE [LARGE SCALE GENOMIC DNA]</scope>
    <source>
        <strain evidence="5 6">Aroian</strain>
        <tissue evidence="5">Whole animal</tissue>
    </source>
</reference>
<dbReference type="CDD" id="cd00200">
    <property type="entry name" value="WD40"/>
    <property type="match status" value="1"/>
</dbReference>
<keyword evidence="1 3" id="KW-0853">WD repeat</keyword>
<dbReference type="PROSITE" id="PS50082">
    <property type="entry name" value="WD_REPEATS_2"/>
    <property type="match status" value="3"/>
</dbReference>
<dbReference type="SUPFAM" id="SSF50978">
    <property type="entry name" value="WD40 repeat-like"/>
    <property type="match status" value="1"/>
</dbReference>
<comment type="caution">
    <text evidence="5">The sequence shown here is derived from an EMBL/GenBank/DDBJ whole genome shotgun (WGS) entry which is preliminary data.</text>
</comment>
<evidence type="ECO:0000256" key="3">
    <source>
        <dbReference type="PROSITE-ProRule" id="PRU00221"/>
    </source>
</evidence>
<dbReference type="PROSITE" id="PS50294">
    <property type="entry name" value="WD_REPEATS_REGION"/>
    <property type="match status" value="3"/>
</dbReference>
<organism evidence="5 6">
    <name type="scientific">Necator americanus</name>
    <name type="common">Human hookworm</name>
    <dbReference type="NCBI Taxonomy" id="51031"/>
    <lineage>
        <taxon>Eukaryota</taxon>
        <taxon>Metazoa</taxon>
        <taxon>Ecdysozoa</taxon>
        <taxon>Nematoda</taxon>
        <taxon>Chromadorea</taxon>
        <taxon>Rhabditida</taxon>
        <taxon>Rhabditina</taxon>
        <taxon>Rhabditomorpha</taxon>
        <taxon>Strongyloidea</taxon>
        <taxon>Ancylostomatidae</taxon>
        <taxon>Bunostominae</taxon>
        <taxon>Necator</taxon>
    </lineage>
</organism>